<evidence type="ECO:0000313" key="1">
    <source>
        <dbReference type="EMBL" id="MCV2891422.1"/>
    </source>
</evidence>
<evidence type="ECO:0000313" key="2">
    <source>
        <dbReference type="Proteomes" id="UP001320899"/>
    </source>
</evidence>
<accession>A0ABT3AS50</accession>
<comment type="caution">
    <text evidence="1">The sequence shown here is derived from an EMBL/GenBank/DDBJ whole genome shotgun (WGS) entry which is preliminary data.</text>
</comment>
<keyword evidence="2" id="KW-1185">Reference proteome</keyword>
<protein>
    <submittedName>
        <fullName evidence="1">Uncharacterized protein</fullName>
    </submittedName>
</protein>
<name>A0ABT3AS50_9RHOB</name>
<sequence length="121" mass="13713">MTAINPDIYARVADFLRGAVQGIFDSRFDWTPDAESILVTMQDGGMTEAQEQRFRPYFDLFVDQCRAGSSAGFPRHLTTRALRNTPRALIWTGCLQIHCARENRETCSDGPKLTTRTRTAR</sequence>
<reference evidence="1 2" key="1">
    <citation type="submission" date="2022-10" db="EMBL/GenBank/DDBJ databases">
        <title>Ruegeria sp. nov., isolated from ocean surface sediments.</title>
        <authorList>
            <person name="He W."/>
            <person name="Xue H.-P."/>
            <person name="Zhang D.-F."/>
        </authorList>
    </citation>
    <scope>NUCLEOTIDE SEQUENCE [LARGE SCALE GENOMIC DNA]</scope>
    <source>
        <strain evidence="1 2">XHP0148</strain>
    </source>
</reference>
<dbReference type="EMBL" id="JAOWLB010000045">
    <property type="protein sequence ID" value="MCV2891422.1"/>
    <property type="molecule type" value="Genomic_DNA"/>
</dbReference>
<dbReference type="Proteomes" id="UP001320899">
    <property type="component" value="Unassembled WGS sequence"/>
</dbReference>
<organism evidence="1 2">
    <name type="scientific">Ruegeria aquimaris</name>
    <dbReference type="NCBI Taxonomy" id="2984333"/>
    <lineage>
        <taxon>Bacteria</taxon>
        <taxon>Pseudomonadati</taxon>
        <taxon>Pseudomonadota</taxon>
        <taxon>Alphaproteobacteria</taxon>
        <taxon>Rhodobacterales</taxon>
        <taxon>Roseobacteraceae</taxon>
        <taxon>Ruegeria</taxon>
    </lineage>
</organism>
<gene>
    <name evidence="1" type="ORF">OE747_24210</name>
</gene>
<dbReference type="RefSeq" id="WP_263831010.1">
    <property type="nucleotide sequence ID" value="NZ_JAOWLB010000045.1"/>
</dbReference>
<proteinExistence type="predicted"/>